<name>A0A7J7D0X5_TRIWF</name>
<sequence>MPAQSMVDVLTEDLLARVYEKLASDLDRKTWRLVCKEYHRVDLVTRSTLRVLRLEFLLSLLQKYANIETLDLSVCPRIDCGTVSLLVNRNAVDRAAWTQGLRNLVLSRANGLRAPGLGMLVQACPCLEYVDVSYCWAFGDREAAVLSGAARLKVLKMDKCLGVSDVGLAKIAVGCGRLEGLSLKWCMEITDLGLDLLCKKCRTLKSLDVSYLKVTNESLCSIASLPKLEVLTMVGCPLVDDTGLQYLENGCPLLQMIDVTRCDCVSSSGLISVIRGHKGLLELSACYCIWELSTTFLSCMKDLNNLNSIRIDGAQVSDSTFQVMSANCKSLSEIGLGKCIGVTDRGIMQLVSDCVNLKILNLTCCHSLTDAAISAIANSCRKLASLKLESCDMITEKGLFELGSYSLLLEELDLTDCHGVNDIGLKYLSGCSEMLCLTLGLCTNISDEGLCHIGSNHPKLLELDLYRCTGIGDDGLAVLSNGCKKLKKLNLSYCNGITDRGMESIAYFEELCDMEMRGLKKVTDVGLKAVAAGCKRLADLDLKHCDNIDDLGFWALAYYARNLRQVNLSFCALSNMALCTVMGNLTRLQDAKLVQLPNVTVEGFELALRACSVRIKKIKLLASLRLWLSSETLEILHSSGCKIRWD</sequence>
<protein>
    <submittedName>
        <fullName evidence="2">F-box/LRR-repeat protein 3-like isoform X1</fullName>
    </submittedName>
</protein>
<dbReference type="InterPro" id="IPR006553">
    <property type="entry name" value="Leu-rich_rpt_Cys-con_subtyp"/>
</dbReference>
<dbReference type="EMBL" id="JAAARO010000011">
    <property type="protein sequence ID" value="KAF5740022.1"/>
    <property type="molecule type" value="Genomic_DNA"/>
</dbReference>
<dbReference type="SUPFAM" id="SSF52047">
    <property type="entry name" value="RNI-like"/>
    <property type="match status" value="2"/>
</dbReference>
<gene>
    <name evidence="2" type="ORF">HS088_TW11G00085</name>
</gene>
<dbReference type="Gene3D" id="3.80.10.10">
    <property type="entry name" value="Ribonuclease Inhibitor"/>
    <property type="match status" value="3"/>
</dbReference>
<dbReference type="OrthoDB" id="423607at2759"/>
<dbReference type="PANTHER" id="PTHR13318">
    <property type="entry name" value="PARTNER OF PAIRED, ISOFORM B-RELATED"/>
    <property type="match status" value="1"/>
</dbReference>
<dbReference type="InterPro" id="IPR032675">
    <property type="entry name" value="LRR_dom_sf"/>
</dbReference>
<keyword evidence="3" id="KW-1185">Reference proteome</keyword>
<comment type="caution">
    <text evidence="2">The sequence shown here is derived from an EMBL/GenBank/DDBJ whole genome shotgun (WGS) entry which is preliminary data.</text>
</comment>
<dbReference type="InterPro" id="IPR057207">
    <property type="entry name" value="FBXL15_LRR"/>
</dbReference>
<evidence type="ECO:0000313" key="2">
    <source>
        <dbReference type="EMBL" id="KAF5740022.1"/>
    </source>
</evidence>
<feature type="domain" description="F-box/LRR-repeat protein 15-like leucin rich repeat" evidence="1">
    <location>
        <begin position="482"/>
        <end position="641"/>
    </location>
</feature>
<feature type="domain" description="F-box/LRR-repeat protein 15-like leucin rich repeat" evidence="1">
    <location>
        <begin position="122"/>
        <end position="213"/>
    </location>
</feature>
<evidence type="ECO:0000313" key="3">
    <source>
        <dbReference type="Proteomes" id="UP000593562"/>
    </source>
</evidence>
<reference evidence="2 3" key="1">
    <citation type="journal article" date="2020" name="Nat. Commun.">
        <title>Genome of Tripterygium wilfordii and identification of cytochrome P450 involved in triptolide biosynthesis.</title>
        <authorList>
            <person name="Tu L."/>
            <person name="Su P."/>
            <person name="Zhang Z."/>
            <person name="Gao L."/>
            <person name="Wang J."/>
            <person name="Hu T."/>
            <person name="Zhou J."/>
            <person name="Zhang Y."/>
            <person name="Zhao Y."/>
            <person name="Liu Y."/>
            <person name="Song Y."/>
            <person name="Tong Y."/>
            <person name="Lu Y."/>
            <person name="Yang J."/>
            <person name="Xu C."/>
            <person name="Jia M."/>
            <person name="Peters R.J."/>
            <person name="Huang L."/>
            <person name="Gao W."/>
        </authorList>
    </citation>
    <scope>NUCLEOTIDE SEQUENCE [LARGE SCALE GENOMIC DNA]</scope>
    <source>
        <strain evidence="3">cv. XIE 37</strain>
        <tissue evidence="2">Leaf</tissue>
    </source>
</reference>
<dbReference type="SMART" id="SM00367">
    <property type="entry name" value="LRR_CC"/>
    <property type="match status" value="15"/>
</dbReference>
<dbReference type="FunFam" id="3.80.10.10:FF:000276">
    <property type="entry name" value="F-box/LRR-repeat protein 3"/>
    <property type="match status" value="1"/>
</dbReference>
<dbReference type="InParanoid" id="A0A7J7D0X5"/>
<evidence type="ECO:0000259" key="1">
    <source>
        <dbReference type="Pfam" id="PF25372"/>
    </source>
</evidence>
<dbReference type="GO" id="GO:0031146">
    <property type="term" value="P:SCF-dependent proteasomal ubiquitin-dependent protein catabolic process"/>
    <property type="evidence" value="ECO:0007669"/>
    <property type="project" value="TreeGrafter"/>
</dbReference>
<dbReference type="Proteomes" id="UP000593562">
    <property type="component" value="Unassembled WGS sequence"/>
</dbReference>
<dbReference type="PANTHER" id="PTHR13318:SF272">
    <property type="entry name" value="OS12G0552700 PROTEIN"/>
    <property type="match status" value="1"/>
</dbReference>
<accession>A0A7J7D0X5</accession>
<dbReference type="Pfam" id="PF25372">
    <property type="entry name" value="DUF7885"/>
    <property type="match status" value="3"/>
</dbReference>
<organism evidence="2 3">
    <name type="scientific">Tripterygium wilfordii</name>
    <name type="common">Thunder God vine</name>
    <dbReference type="NCBI Taxonomy" id="458696"/>
    <lineage>
        <taxon>Eukaryota</taxon>
        <taxon>Viridiplantae</taxon>
        <taxon>Streptophyta</taxon>
        <taxon>Embryophyta</taxon>
        <taxon>Tracheophyta</taxon>
        <taxon>Spermatophyta</taxon>
        <taxon>Magnoliopsida</taxon>
        <taxon>eudicotyledons</taxon>
        <taxon>Gunneridae</taxon>
        <taxon>Pentapetalae</taxon>
        <taxon>rosids</taxon>
        <taxon>fabids</taxon>
        <taxon>Celastrales</taxon>
        <taxon>Celastraceae</taxon>
        <taxon>Tripterygium</taxon>
    </lineage>
</organism>
<feature type="domain" description="F-box/LRR-repeat protein 15-like leucin rich repeat" evidence="1">
    <location>
        <begin position="314"/>
        <end position="479"/>
    </location>
</feature>
<proteinExistence type="predicted"/>
<dbReference type="FunCoup" id="A0A7J7D0X5">
    <property type="interactions" value="148"/>
</dbReference>
<dbReference type="AlphaFoldDB" id="A0A7J7D0X5"/>
<dbReference type="GO" id="GO:0019005">
    <property type="term" value="C:SCF ubiquitin ligase complex"/>
    <property type="evidence" value="ECO:0007669"/>
    <property type="project" value="TreeGrafter"/>
</dbReference>